<keyword evidence="2 4" id="KW-0175">Coiled coil</keyword>
<dbReference type="OMA" id="DQYAELM"/>
<dbReference type="SMART" id="SM01424">
    <property type="entry name" value="HAP1_N"/>
    <property type="match status" value="1"/>
</dbReference>
<reference evidence="9" key="1">
    <citation type="submission" date="2017-02" db="UniProtKB">
        <authorList>
            <consortium name="WormBaseParasite"/>
        </authorList>
    </citation>
    <scope>IDENTIFICATION</scope>
</reference>
<feature type="compositionally biased region" description="Low complexity" evidence="5">
    <location>
        <begin position="430"/>
        <end position="445"/>
    </location>
</feature>
<evidence type="ECO:0000256" key="3">
    <source>
        <dbReference type="ARBA" id="ARBA00023128"/>
    </source>
</evidence>
<dbReference type="STRING" id="103827.A0A0N5CXS6"/>
<evidence type="ECO:0000256" key="4">
    <source>
        <dbReference type="SAM" id="Coils"/>
    </source>
</evidence>
<feature type="domain" description="HAP1 N-terminal" evidence="6">
    <location>
        <begin position="5"/>
        <end position="233"/>
    </location>
</feature>
<dbReference type="Proteomes" id="UP000276776">
    <property type="component" value="Unassembled WGS sequence"/>
</dbReference>
<feature type="region of interest" description="Disordered" evidence="5">
    <location>
        <begin position="430"/>
        <end position="463"/>
    </location>
</feature>
<feature type="coiled-coil region" evidence="4">
    <location>
        <begin position="90"/>
        <end position="156"/>
    </location>
</feature>
<keyword evidence="3" id="KW-0496">Mitochondrion</keyword>
<gene>
    <name evidence="7" type="ORF">TCLT_LOCUS5205</name>
</gene>
<sequence length="616" mass="69799">MYWTERGREIVMTHVDKERDLQLAAEIGHSLLERNHELQTRNEFLEEALLVSNDTVVQLRHELQIRANLLHMYAENDNDWEPCTSRHSNNENIQRRMRRLENENERLRCEATNLKKNFVELEEKERLNISEWNKQLDSANDKINRLQQSLAEKIEECRIQSFEVERLLKEVAARSSHEKTLVSENDNLNQQLEGALTMHEELTAQISELQERYTEIAGMLRDAEEELKTYRQTQSAYSTSADSLYDSLASEIEASDSGFYSTISNTSKVEKSISSKKNMKDLAELQYQLTSMKSCTNGGDGGAVISVETVTRSVATATDPLPNYCEENSHCTEDIVDVPNHVLASLLRRPRLVRQTNFPTCVEGSFTTSGNDSDNIELSLTTETVAKHFDFSSNSARTSTSQQQNFRELPNSPSCPGWLMRDLNRISGHSSISSTTLSKTTSTESLAGYEGPKMGEPGRPGTRDLDWSIRKLNIRLEVEKEYAKFRRERGLLPSNVPFFTTPSKKNYRTLEKCHKTGSIVQYTSISCGSQQKQVIANGLSRVFKPWKILSNAGLFASLQGNLAQGILVRSAIPFTPPSTPVRQERSTIICKSLSRLIFSHKSLTMKHSIRSDAATR</sequence>
<evidence type="ECO:0000313" key="8">
    <source>
        <dbReference type="Proteomes" id="UP000276776"/>
    </source>
</evidence>
<evidence type="ECO:0000256" key="1">
    <source>
        <dbReference type="ARBA" id="ARBA00004173"/>
    </source>
</evidence>
<dbReference type="EMBL" id="UYYF01004326">
    <property type="protein sequence ID" value="VDN02418.1"/>
    <property type="molecule type" value="Genomic_DNA"/>
</dbReference>
<dbReference type="PANTHER" id="PTHR15751">
    <property type="entry name" value="TRAFFICKING KINESIN-BINDING PROTEIN"/>
    <property type="match status" value="1"/>
</dbReference>
<dbReference type="WBParaSite" id="TCLT_0000521601-mRNA-1">
    <property type="protein sequence ID" value="TCLT_0000521601-mRNA-1"/>
    <property type="gene ID" value="TCLT_0000521601"/>
</dbReference>
<evidence type="ECO:0000259" key="6">
    <source>
        <dbReference type="SMART" id="SM01424"/>
    </source>
</evidence>
<proteinExistence type="predicted"/>
<evidence type="ECO:0000256" key="5">
    <source>
        <dbReference type="SAM" id="MobiDB-lite"/>
    </source>
</evidence>
<keyword evidence="8" id="KW-1185">Reference proteome</keyword>
<dbReference type="GO" id="GO:0005739">
    <property type="term" value="C:mitochondrion"/>
    <property type="evidence" value="ECO:0007669"/>
    <property type="project" value="UniProtKB-SubCell"/>
</dbReference>
<dbReference type="OrthoDB" id="10067624at2759"/>
<dbReference type="GO" id="GO:0048311">
    <property type="term" value="P:mitochondrion distribution"/>
    <property type="evidence" value="ECO:0007669"/>
    <property type="project" value="TreeGrafter"/>
</dbReference>
<dbReference type="InterPro" id="IPR006933">
    <property type="entry name" value="HAP1_N"/>
</dbReference>
<accession>A0A0N5CXS6</accession>
<name>A0A0N5CXS6_THECL</name>
<comment type="subcellular location">
    <subcellularLocation>
        <location evidence="1">Mitochondrion</location>
    </subcellularLocation>
</comment>
<organism evidence="9">
    <name type="scientific">Thelazia callipaeda</name>
    <name type="common">Oriental eyeworm</name>
    <name type="synonym">Parasitic nematode</name>
    <dbReference type="NCBI Taxonomy" id="103827"/>
    <lineage>
        <taxon>Eukaryota</taxon>
        <taxon>Metazoa</taxon>
        <taxon>Ecdysozoa</taxon>
        <taxon>Nematoda</taxon>
        <taxon>Chromadorea</taxon>
        <taxon>Rhabditida</taxon>
        <taxon>Spirurina</taxon>
        <taxon>Spiruromorpha</taxon>
        <taxon>Thelazioidea</taxon>
        <taxon>Thelaziidae</taxon>
        <taxon>Thelazia</taxon>
    </lineage>
</organism>
<feature type="coiled-coil region" evidence="4">
    <location>
        <begin position="185"/>
        <end position="233"/>
    </location>
</feature>
<protein>
    <submittedName>
        <fullName evidence="9">HAP1 N-terminal domain-containing protein</fullName>
    </submittedName>
</protein>
<dbReference type="GO" id="GO:0006605">
    <property type="term" value="P:protein targeting"/>
    <property type="evidence" value="ECO:0007669"/>
    <property type="project" value="TreeGrafter"/>
</dbReference>
<evidence type="ECO:0000313" key="9">
    <source>
        <dbReference type="WBParaSite" id="TCLT_0000521601-mRNA-1"/>
    </source>
</evidence>
<dbReference type="GO" id="GO:0017022">
    <property type="term" value="F:myosin binding"/>
    <property type="evidence" value="ECO:0007669"/>
    <property type="project" value="TreeGrafter"/>
</dbReference>
<dbReference type="InterPro" id="IPR051946">
    <property type="entry name" value="Intracell_Traff-Reg"/>
</dbReference>
<dbReference type="AlphaFoldDB" id="A0A0N5CXS6"/>
<evidence type="ECO:0000256" key="2">
    <source>
        <dbReference type="ARBA" id="ARBA00023054"/>
    </source>
</evidence>
<dbReference type="GO" id="GO:0047496">
    <property type="term" value="P:vesicle transport along microtubule"/>
    <property type="evidence" value="ECO:0007669"/>
    <property type="project" value="TreeGrafter"/>
</dbReference>
<reference evidence="7 8" key="2">
    <citation type="submission" date="2018-11" db="EMBL/GenBank/DDBJ databases">
        <authorList>
            <consortium name="Pathogen Informatics"/>
        </authorList>
    </citation>
    <scope>NUCLEOTIDE SEQUENCE [LARGE SCALE GENOMIC DNA]</scope>
</reference>
<evidence type="ECO:0000313" key="7">
    <source>
        <dbReference type="EMBL" id="VDN02418.1"/>
    </source>
</evidence>
<dbReference type="PANTHER" id="PTHR15751:SF12">
    <property type="entry name" value="TRAFFICKING KINESIN-BINDING PROTEIN MILT"/>
    <property type="match status" value="1"/>
</dbReference>
<dbReference type="GO" id="GO:0031410">
    <property type="term" value="C:cytoplasmic vesicle"/>
    <property type="evidence" value="ECO:0007669"/>
    <property type="project" value="TreeGrafter"/>
</dbReference>
<dbReference type="Pfam" id="PF04849">
    <property type="entry name" value="HAP1_N"/>
    <property type="match status" value="1"/>
</dbReference>